<sequence length="426" mass="42940">MDAQVTITALGALVALIVSIVLIFKKVAPFYALFIGAILGGLIGGASLVDTIGLMKGGAAGMITAILRILAAGVMAGILIKSGAAASMAYTIIDKLGAKKALLAISLATMLLTMVGVFIDISVITVAPIAIEIAKKLKISRTTILLAMIGGGKAGNMMSPNPNAIAVSDSFGVPLTSVMMAGIIPAVIGIALTFVVATKLSKSGKGTSFSLEEGGEVSNADNLPSFGKSILGPVVAILLLSLRPIFDINIDPMLALPVGGLVAVIVLGKAKHVVEYTQYGLDKMTNVAIILLGTGLIAGIISNSTLGDVFINAIEVLGLPTYLLAPIAGILMSAATASTTSGSAVASSVFGSTLTGAGVAPLAGAAMIHTGATVLDHLPHGSFFHATGGSVSMAFKERLALIPYESMIGLAMTIVSTIIYGVIGIL</sequence>
<proteinExistence type="predicted"/>
<feature type="transmembrane region" description="Helical" evidence="1">
    <location>
        <begin position="178"/>
        <end position="197"/>
    </location>
</feature>
<dbReference type="Pfam" id="PF02447">
    <property type="entry name" value="GntP_permease"/>
    <property type="match status" value="1"/>
</dbReference>
<name>A0A1G8QWN6_9CLOT</name>
<feature type="transmembrane region" description="Helical" evidence="1">
    <location>
        <begin position="401"/>
        <end position="423"/>
    </location>
</feature>
<feature type="transmembrane region" description="Helical" evidence="1">
    <location>
        <begin position="59"/>
        <end position="80"/>
    </location>
</feature>
<organism evidence="2 3">
    <name type="scientific">Proteiniclasticum ruminis</name>
    <dbReference type="NCBI Taxonomy" id="398199"/>
    <lineage>
        <taxon>Bacteria</taxon>
        <taxon>Bacillati</taxon>
        <taxon>Bacillota</taxon>
        <taxon>Clostridia</taxon>
        <taxon>Eubacteriales</taxon>
        <taxon>Clostridiaceae</taxon>
        <taxon>Proteiniclasticum</taxon>
    </lineage>
</organism>
<dbReference type="PANTHER" id="PTHR30354">
    <property type="entry name" value="GNT FAMILY GLUCONATE TRANSPORTER"/>
    <property type="match status" value="1"/>
</dbReference>
<evidence type="ECO:0000313" key="2">
    <source>
        <dbReference type="EMBL" id="SDJ09107.1"/>
    </source>
</evidence>
<dbReference type="GO" id="GO:0005886">
    <property type="term" value="C:plasma membrane"/>
    <property type="evidence" value="ECO:0007669"/>
    <property type="project" value="TreeGrafter"/>
</dbReference>
<dbReference type="GO" id="GO:0015128">
    <property type="term" value="F:gluconate transmembrane transporter activity"/>
    <property type="evidence" value="ECO:0007669"/>
    <property type="project" value="InterPro"/>
</dbReference>
<evidence type="ECO:0000313" key="3">
    <source>
        <dbReference type="Proteomes" id="UP000183255"/>
    </source>
</evidence>
<dbReference type="EMBL" id="FNDZ01000007">
    <property type="protein sequence ID" value="SDJ09107.1"/>
    <property type="molecule type" value="Genomic_DNA"/>
</dbReference>
<feature type="transmembrane region" description="Helical" evidence="1">
    <location>
        <begin position="309"/>
        <end position="332"/>
    </location>
</feature>
<dbReference type="Proteomes" id="UP000183255">
    <property type="component" value="Unassembled WGS sequence"/>
</dbReference>
<gene>
    <name evidence="2" type="ORF">SAMN05421804_10791</name>
</gene>
<feature type="transmembrane region" description="Helical" evidence="1">
    <location>
        <begin position="6"/>
        <end position="24"/>
    </location>
</feature>
<keyword evidence="1" id="KW-1133">Transmembrane helix</keyword>
<dbReference type="AlphaFoldDB" id="A0A1G8QWN6"/>
<protein>
    <submittedName>
        <fullName evidence="2">Gluconate:H+ symporter, GntP family</fullName>
    </submittedName>
</protein>
<feature type="transmembrane region" description="Helical" evidence="1">
    <location>
        <begin position="101"/>
        <end position="131"/>
    </location>
</feature>
<accession>A0A1G8QWN6</accession>
<dbReference type="RefSeq" id="WP_031577017.1">
    <property type="nucleotide sequence ID" value="NZ_FNDZ01000007.1"/>
</dbReference>
<feature type="transmembrane region" description="Helical" evidence="1">
    <location>
        <begin position="284"/>
        <end position="303"/>
    </location>
</feature>
<feature type="transmembrane region" description="Helical" evidence="1">
    <location>
        <begin position="31"/>
        <end position="53"/>
    </location>
</feature>
<dbReference type="InterPro" id="IPR003474">
    <property type="entry name" value="Glcn_transporter"/>
</dbReference>
<reference evidence="2 3" key="1">
    <citation type="submission" date="2016-10" db="EMBL/GenBank/DDBJ databases">
        <authorList>
            <person name="de Groot N.N."/>
        </authorList>
    </citation>
    <scope>NUCLEOTIDE SEQUENCE [LARGE SCALE GENOMIC DNA]</scope>
    <source>
        <strain evidence="2 3">CGMCC 1.5058</strain>
    </source>
</reference>
<keyword evidence="1" id="KW-0472">Membrane</keyword>
<feature type="transmembrane region" description="Helical" evidence="1">
    <location>
        <begin position="344"/>
        <end position="368"/>
    </location>
</feature>
<dbReference type="PANTHER" id="PTHR30354:SF23">
    <property type="entry name" value="GNTP FAMILY PERMEASE"/>
    <property type="match status" value="1"/>
</dbReference>
<keyword evidence="1" id="KW-0812">Transmembrane</keyword>
<evidence type="ECO:0000256" key="1">
    <source>
        <dbReference type="SAM" id="Phobius"/>
    </source>
</evidence>